<dbReference type="Pfam" id="PF19813">
    <property type="entry name" value="DUF6296"/>
    <property type="match status" value="1"/>
</dbReference>
<dbReference type="InterPro" id="IPR046263">
    <property type="entry name" value="DUF6296"/>
</dbReference>
<dbReference type="OrthoDB" id="3854813at2"/>
<name>A0A1H7YVD8_STRJI</name>
<keyword evidence="2" id="KW-1185">Reference proteome</keyword>
<dbReference type="RefSeq" id="WP_042452760.1">
    <property type="nucleotide sequence ID" value="NZ_BBPN01000026.1"/>
</dbReference>
<sequence>MTFDADRSYDLVFSREDGQDDTVAVHATSAIGPNGRPVYRDDTGIIQAEIGGDDAVVMLPTSAHQRPRRPAGLRARVR</sequence>
<dbReference type="Proteomes" id="UP000183015">
    <property type="component" value="Unassembled WGS sequence"/>
</dbReference>
<proteinExistence type="predicted"/>
<evidence type="ECO:0000313" key="1">
    <source>
        <dbReference type="EMBL" id="SEM50070.1"/>
    </source>
</evidence>
<dbReference type="eggNOG" id="ENOG5031KH2">
    <property type="taxonomic scope" value="Bacteria"/>
</dbReference>
<reference evidence="2" key="1">
    <citation type="submission" date="2016-10" db="EMBL/GenBank/DDBJ databases">
        <authorList>
            <person name="Varghese N."/>
        </authorList>
    </citation>
    <scope>NUCLEOTIDE SEQUENCE [LARGE SCALE GENOMIC DNA]</scope>
    <source>
        <strain evidence="2">DSM 45096 / BCRC 16803 / CGMCC 4.1857 / CIP 109030 / JCM 12277 / KCTC 19219 / NBRC 100920 / 33214</strain>
    </source>
</reference>
<dbReference type="AlphaFoldDB" id="A0A1H7YVD8"/>
<evidence type="ECO:0000313" key="2">
    <source>
        <dbReference type="Proteomes" id="UP000183015"/>
    </source>
</evidence>
<gene>
    <name evidence="1" type="ORF">SAMN05414137_1316</name>
</gene>
<dbReference type="EMBL" id="FOAZ01000031">
    <property type="protein sequence ID" value="SEM50070.1"/>
    <property type="molecule type" value="Genomic_DNA"/>
</dbReference>
<dbReference type="STRING" id="235985.SAMN05414137_1316"/>
<organism evidence="1 2">
    <name type="scientific">Streptacidiphilus jiangxiensis</name>
    <dbReference type="NCBI Taxonomy" id="235985"/>
    <lineage>
        <taxon>Bacteria</taxon>
        <taxon>Bacillati</taxon>
        <taxon>Actinomycetota</taxon>
        <taxon>Actinomycetes</taxon>
        <taxon>Kitasatosporales</taxon>
        <taxon>Streptomycetaceae</taxon>
        <taxon>Streptacidiphilus</taxon>
    </lineage>
</organism>
<accession>A0A1H7YVD8</accession>
<protein>
    <submittedName>
        <fullName evidence="1">Uncharacterized protein</fullName>
    </submittedName>
</protein>